<evidence type="ECO:0000256" key="2">
    <source>
        <dbReference type="SAM" id="MobiDB-lite"/>
    </source>
</evidence>
<feature type="repeat" description="ANK" evidence="1">
    <location>
        <begin position="1085"/>
        <end position="1117"/>
    </location>
</feature>
<dbReference type="InterPro" id="IPR053080">
    <property type="entry name" value="PP1_regulatory_subunit_27"/>
</dbReference>
<dbReference type="Gene3D" id="1.25.40.20">
    <property type="entry name" value="Ankyrin repeat-containing domain"/>
    <property type="match status" value="1"/>
</dbReference>
<evidence type="ECO:0000313" key="3">
    <source>
        <dbReference type="EMBL" id="CDW80635.1"/>
    </source>
</evidence>
<dbReference type="Pfam" id="PF12796">
    <property type="entry name" value="Ank_2"/>
    <property type="match status" value="1"/>
</dbReference>
<dbReference type="PANTHER" id="PTHR46899:SF3">
    <property type="entry name" value="PROTEIN PHOSPHATASE 1 REGULATORY SUBUNIT 27"/>
    <property type="match status" value="1"/>
</dbReference>
<dbReference type="EMBL" id="CCKQ01009169">
    <property type="protein sequence ID" value="CDW80635.1"/>
    <property type="molecule type" value="Genomic_DNA"/>
</dbReference>
<feature type="repeat" description="ANK" evidence="1">
    <location>
        <begin position="1052"/>
        <end position="1084"/>
    </location>
</feature>
<evidence type="ECO:0000256" key="1">
    <source>
        <dbReference type="PROSITE-ProRule" id="PRU00023"/>
    </source>
</evidence>
<dbReference type="InterPro" id="IPR002110">
    <property type="entry name" value="Ankyrin_rpt"/>
</dbReference>
<reference evidence="3 4" key="1">
    <citation type="submission" date="2014-06" db="EMBL/GenBank/DDBJ databases">
        <authorList>
            <person name="Swart Estienne"/>
        </authorList>
    </citation>
    <scope>NUCLEOTIDE SEQUENCE [LARGE SCALE GENOMIC DNA]</scope>
    <source>
        <strain evidence="3 4">130c</strain>
    </source>
</reference>
<protein>
    <submittedName>
        <fullName evidence="3">Muscle ankyrin repeat protein 3</fullName>
    </submittedName>
</protein>
<dbReference type="PROSITE" id="PS50297">
    <property type="entry name" value="ANK_REP_REGION"/>
    <property type="match status" value="1"/>
</dbReference>
<feature type="compositionally biased region" description="Basic and acidic residues" evidence="2">
    <location>
        <begin position="811"/>
        <end position="824"/>
    </location>
</feature>
<dbReference type="InParanoid" id="A0A078AEI8"/>
<dbReference type="PROSITE" id="PS50088">
    <property type="entry name" value="ANK_REPEAT"/>
    <property type="match status" value="2"/>
</dbReference>
<accession>A0A078AEI8</accession>
<keyword evidence="1" id="KW-0040">ANK repeat</keyword>
<gene>
    <name evidence="3" type="primary">Contig4343.g4653</name>
    <name evidence="3" type="ORF">STYLEM_9638</name>
</gene>
<organism evidence="3 4">
    <name type="scientific">Stylonychia lemnae</name>
    <name type="common">Ciliate</name>
    <dbReference type="NCBI Taxonomy" id="5949"/>
    <lineage>
        <taxon>Eukaryota</taxon>
        <taxon>Sar</taxon>
        <taxon>Alveolata</taxon>
        <taxon>Ciliophora</taxon>
        <taxon>Intramacronucleata</taxon>
        <taxon>Spirotrichea</taxon>
        <taxon>Stichotrichia</taxon>
        <taxon>Sporadotrichida</taxon>
        <taxon>Oxytrichidae</taxon>
        <taxon>Stylonychinae</taxon>
        <taxon>Stylonychia</taxon>
    </lineage>
</organism>
<dbReference type="SUPFAM" id="SSF48403">
    <property type="entry name" value="Ankyrin repeat"/>
    <property type="match status" value="1"/>
</dbReference>
<keyword evidence="4" id="KW-1185">Reference proteome</keyword>
<dbReference type="SMART" id="SM00248">
    <property type="entry name" value="ANK"/>
    <property type="match status" value="2"/>
</dbReference>
<dbReference type="Proteomes" id="UP000039865">
    <property type="component" value="Unassembled WGS sequence"/>
</dbReference>
<dbReference type="PANTHER" id="PTHR46899">
    <property type="entry name" value="PROTEIN PHOSPHATASE 1 REGULATORY SUBUNIT 27"/>
    <property type="match status" value="1"/>
</dbReference>
<dbReference type="InterPro" id="IPR036770">
    <property type="entry name" value="Ankyrin_rpt-contain_sf"/>
</dbReference>
<feature type="region of interest" description="Disordered" evidence="2">
    <location>
        <begin position="807"/>
        <end position="834"/>
    </location>
</feature>
<name>A0A078AEI8_STYLE</name>
<dbReference type="OrthoDB" id="207120at2759"/>
<dbReference type="AlphaFoldDB" id="A0A078AEI8"/>
<sequence>MLAGIGNNIQVDLIKQQSSLEQQRKKHKREQVDFQECFNEVLGILDKNEEAYYKLFKYQKAKIPKKKQVPQLEYQSINKKKQKFINNQLVKMNFQKPEQRQSNLLIANYQKDHINLELQQFLKFDLPAIDINLIHKNFAKYQIKNYVIQRVKLLVQESKNQKQKLSTELNLNQIQDQDFLNRQQYLMFKSMHSKEPYPTIVLDIDKLIRENGLLTQNNNESMISIKKTSQNNQNKQSSQSLILNRQYHMHFNQLRRVRRTISIQLYQSMVDNFISIDYLYKTDARDNIFQINLINNNNMLKVWHFDKNNNLIKQKSGQQNIMHQNSDQIKKIFALKLPKISKAKRKTEKLHIDEPKVFNLSNLPQPYKREHFRRINNDVYNNYQSRILSLLKTGRYDKRDQLAAIKEQKVIGQYQEYKKLQFYERKASLLWKDHPKEFQIYRCIQSQQINHEYFQSSGRKFEIEFFYLIQKRKPGENYNLKTLFKYVSCLHFEENFKLYEIQVPKLIYEQYKYPQRIQFDFRPVQETELIYSKSLNIVGGLQRAIQRSEEKESQHNLLLKQHTLLEEDDDARELAIRNEKELINKLSDFKDSLTQNAQTIKETPTIKQPESPDVFNDKESLKLTVEVWEKKRLDSQNIEDKNKLQSPVTKINNSQSRSPLLKYKNVVSVSETALEQSIRNLEIGENKETAQEIQLFKSILDSGKGVKVQNKNSQKSVKIDTTGHQLKKPDLSDSSRRIRRKSMTQIRLVVSPPNATGSEENVNSFEDEILRDVMIDFYNYQTQGTQITNMKFEINNLQKQTSRLIIKKKTERTEKQKDPIKDSGQKQSKSKPLIGEIKSQSFTDEYELLVKHIGKAQAQAKKSKFDKITQKTKSQNFLNGIVNIKESKELEDNSYSLNDSFSFSSSEFLSLQQSIDSVTVTNEEESSVVSSLNFKSMSSNLQKPYIRESTYDHQIIGGVIKEVKRISDGANNARNQGIGGLTNSFKNIKTQKFLTGSHKGKKVKKRISWFSKQSGKKKSNKSSHSRKLSIKKLKDYFKRFLGLNVLGWKDQDGNTLLHLCVGINFVEGAEFLINMGSNINAQNNLGNTPLHNAKYLNINKMVDFLIRYNAKQAIQNSQGLTPWDIDVN</sequence>
<evidence type="ECO:0000313" key="4">
    <source>
        <dbReference type="Proteomes" id="UP000039865"/>
    </source>
</evidence>
<proteinExistence type="predicted"/>